<name>S6A9G5_SULDS</name>
<evidence type="ECO:0000259" key="25">
    <source>
        <dbReference type="PROSITE" id="PS50885"/>
    </source>
</evidence>
<dbReference type="InterPro" id="IPR001610">
    <property type="entry name" value="PAC"/>
</dbReference>
<keyword evidence="9" id="KW-0418">Kinase</keyword>
<feature type="domain" description="PAC" evidence="24">
    <location>
        <begin position="481"/>
        <end position="533"/>
    </location>
</feature>
<dbReference type="HOGENOM" id="CLU_003299_0_0_4"/>
<keyword evidence="8" id="KW-0547">Nucleotide-binding</keyword>
<dbReference type="CDD" id="cd06225">
    <property type="entry name" value="HAMP"/>
    <property type="match status" value="1"/>
</dbReference>
<feature type="domain" description="HPt" evidence="26">
    <location>
        <begin position="1469"/>
        <end position="1563"/>
    </location>
</feature>
<dbReference type="Gene3D" id="1.10.287.130">
    <property type="match status" value="1"/>
</dbReference>
<feature type="domain" description="HAMP" evidence="25">
    <location>
        <begin position="339"/>
        <end position="391"/>
    </location>
</feature>
<keyword evidence="6" id="KW-0808">Transferase</keyword>
<dbReference type="RefSeq" id="WP_009206984.1">
    <property type="nucleotide sequence ID" value="NC_022357.1"/>
</dbReference>
<evidence type="ECO:0000256" key="7">
    <source>
        <dbReference type="ARBA" id="ARBA00022692"/>
    </source>
</evidence>
<dbReference type="PROSITE" id="PS50110">
    <property type="entry name" value="RESPONSE_REGULATORY"/>
    <property type="match status" value="1"/>
</dbReference>
<evidence type="ECO:0000259" key="21">
    <source>
        <dbReference type="PROSITE" id="PS50109"/>
    </source>
</evidence>
<dbReference type="Pfam" id="PF00072">
    <property type="entry name" value="Response_reg"/>
    <property type="match status" value="1"/>
</dbReference>
<dbReference type="SMART" id="SM00304">
    <property type="entry name" value="HAMP"/>
    <property type="match status" value="1"/>
</dbReference>
<feature type="modified residue" description="4-aspartylphosphate" evidence="19">
    <location>
        <position position="1361"/>
    </location>
</feature>
<dbReference type="PROSITE" id="PS50894">
    <property type="entry name" value="HPT"/>
    <property type="match status" value="1"/>
</dbReference>
<evidence type="ECO:0000256" key="11">
    <source>
        <dbReference type="ARBA" id="ARBA00022989"/>
    </source>
</evidence>
<evidence type="ECO:0000256" key="2">
    <source>
        <dbReference type="ARBA" id="ARBA00004651"/>
    </source>
</evidence>
<dbReference type="InterPro" id="IPR008207">
    <property type="entry name" value="Sig_transdc_His_kin_Hpt_dom"/>
</dbReference>
<evidence type="ECO:0000256" key="12">
    <source>
        <dbReference type="ARBA" id="ARBA00023012"/>
    </source>
</evidence>
<protein>
    <recommendedName>
        <fullName evidence="16">Sensory/regulatory protein RpfC</fullName>
        <ecNumber evidence="3">2.7.13.3</ecNumber>
    </recommendedName>
    <alternativeName>
        <fullName evidence="17">Virulence sensor protein BvgS</fullName>
    </alternativeName>
</protein>
<dbReference type="Gene3D" id="3.30.450.20">
    <property type="entry name" value="PAS domain"/>
    <property type="match status" value="5"/>
</dbReference>
<evidence type="ECO:0000259" key="26">
    <source>
        <dbReference type="PROSITE" id="PS50894"/>
    </source>
</evidence>
<evidence type="ECO:0000313" key="27">
    <source>
        <dbReference type="EMBL" id="BAN34070.1"/>
    </source>
</evidence>
<feature type="domain" description="PAS" evidence="23">
    <location>
        <begin position="534"/>
        <end position="604"/>
    </location>
</feature>
<proteinExistence type="predicted"/>
<organism evidence="27 28">
    <name type="scientific">Sulfuricella denitrificans (strain DSM 22764 / NBRC 105220 / skB26)</name>
    <dbReference type="NCBI Taxonomy" id="1163617"/>
    <lineage>
        <taxon>Bacteria</taxon>
        <taxon>Pseudomonadati</taxon>
        <taxon>Pseudomonadota</taxon>
        <taxon>Betaproteobacteria</taxon>
        <taxon>Nitrosomonadales</taxon>
        <taxon>Sulfuricellaceae</taxon>
        <taxon>Sulfuricella</taxon>
    </lineage>
</organism>
<evidence type="ECO:0000256" key="3">
    <source>
        <dbReference type="ARBA" id="ARBA00012438"/>
    </source>
</evidence>
<evidence type="ECO:0000313" key="28">
    <source>
        <dbReference type="Proteomes" id="UP000015559"/>
    </source>
</evidence>
<gene>
    <name evidence="27" type="ORF">SCD_n00221</name>
</gene>
<dbReference type="eggNOG" id="COG2198">
    <property type="taxonomic scope" value="Bacteria"/>
</dbReference>
<dbReference type="eggNOG" id="COG0784">
    <property type="taxonomic scope" value="Bacteria"/>
</dbReference>
<dbReference type="SUPFAM" id="SSF47384">
    <property type="entry name" value="Homodimeric domain of signal transducing histidine kinase"/>
    <property type="match status" value="1"/>
</dbReference>
<evidence type="ECO:0000259" key="23">
    <source>
        <dbReference type="PROSITE" id="PS50112"/>
    </source>
</evidence>
<feature type="domain" description="Response regulatory" evidence="22">
    <location>
        <begin position="1312"/>
        <end position="1428"/>
    </location>
</feature>
<evidence type="ECO:0000256" key="18">
    <source>
        <dbReference type="PROSITE-ProRule" id="PRU00110"/>
    </source>
</evidence>
<dbReference type="PANTHER" id="PTHR45339">
    <property type="entry name" value="HYBRID SIGNAL TRANSDUCTION HISTIDINE KINASE J"/>
    <property type="match status" value="1"/>
</dbReference>
<dbReference type="SMART" id="SM00387">
    <property type="entry name" value="HATPase_c"/>
    <property type="match status" value="1"/>
</dbReference>
<dbReference type="SMART" id="SM00073">
    <property type="entry name" value="HPT"/>
    <property type="match status" value="1"/>
</dbReference>
<accession>S6A9G5</accession>
<dbReference type="InterPro" id="IPR004358">
    <property type="entry name" value="Sig_transdc_His_kin-like_C"/>
</dbReference>
<dbReference type="Gene3D" id="3.40.50.2300">
    <property type="match status" value="1"/>
</dbReference>
<comment type="catalytic activity">
    <reaction evidence="1">
        <text>ATP + protein L-histidine = ADP + protein N-phospho-L-histidine.</text>
        <dbReference type="EC" id="2.7.13.3"/>
    </reaction>
</comment>
<dbReference type="PROSITE" id="PS50112">
    <property type="entry name" value="PAS"/>
    <property type="match status" value="3"/>
</dbReference>
<dbReference type="GO" id="GO:0006355">
    <property type="term" value="P:regulation of DNA-templated transcription"/>
    <property type="evidence" value="ECO:0007669"/>
    <property type="project" value="InterPro"/>
</dbReference>
<dbReference type="PANTHER" id="PTHR45339:SF1">
    <property type="entry name" value="HYBRID SIGNAL TRANSDUCTION HISTIDINE KINASE J"/>
    <property type="match status" value="1"/>
</dbReference>
<dbReference type="NCBIfam" id="TIGR00229">
    <property type="entry name" value="sensory_box"/>
    <property type="match status" value="5"/>
</dbReference>
<dbReference type="KEGG" id="sdr:SCD_n00221"/>
<dbReference type="eggNOG" id="COG2202">
    <property type="taxonomic scope" value="Bacteria"/>
</dbReference>
<dbReference type="CDD" id="cd00088">
    <property type="entry name" value="HPT"/>
    <property type="match status" value="1"/>
</dbReference>
<dbReference type="InterPro" id="IPR003660">
    <property type="entry name" value="HAMP_dom"/>
</dbReference>
<dbReference type="GO" id="GO:0005886">
    <property type="term" value="C:plasma membrane"/>
    <property type="evidence" value="ECO:0007669"/>
    <property type="project" value="UniProtKB-SubCell"/>
</dbReference>
<evidence type="ECO:0000256" key="17">
    <source>
        <dbReference type="ARBA" id="ARBA00070152"/>
    </source>
</evidence>
<dbReference type="FunFam" id="1.10.287.130:FF:000002">
    <property type="entry name" value="Two-component osmosensing histidine kinase"/>
    <property type="match status" value="1"/>
</dbReference>
<evidence type="ECO:0000256" key="14">
    <source>
        <dbReference type="ARBA" id="ARBA00058004"/>
    </source>
</evidence>
<dbReference type="InterPro" id="IPR035965">
    <property type="entry name" value="PAS-like_dom_sf"/>
</dbReference>
<evidence type="ECO:0000259" key="22">
    <source>
        <dbReference type="PROSITE" id="PS50110"/>
    </source>
</evidence>
<dbReference type="InterPro" id="IPR005467">
    <property type="entry name" value="His_kinase_dom"/>
</dbReference>
<dbReference type="InterPro" id="IPR036641">
    <property type="entry name" value="HPT_dom_sf"/>
</dbReference>
<feature type="domain" description="Histidine kinase" evidence="21">
    <location>
        <begin position="1061"/>
        <end position="1282"/>
    </location>
</feature>
<feature type="domain" description="PAS" evidence="23">
    <location>
        <begin position="914"/>
        <end position="986"/>
    </location>
</feature>
<evidence type="ECO:0000256" key="16">
    <source>
        <dbReference type="ARBA" id="ARBA00068150"/>
    </source>
</evidence>
<evidence type="ECO:0000256" key="13">
    <source>
        <dbReference type="ARBA" id="ARBA00023136"/>
    </source>
</evidence>
<dbReference type="Gene3D" id="6.10.340.10">
    <property type="match status" value="1"/>
</dbReference>
<feature type="transmembrane region" description="Helical" evidence="20">
    <location>
        <begin position="12"/>
        <end position="30"/>
    </location>
</feature>
<dbReference type="InterPro" id="IPR036097">
    <property type="entry name" value="HisK_dim/P_sf"/>
</dbReference>
<dbReference type="CDD" id="cd17546">
    <property type="entry name" value="REC_hyHK_CKI1_RcsC-like"/>
    <property type="match status" value="1"/>
</dbReference>
<dbReference type="Gene3D" id="1.20.120.160">
    <property type="entry name" value="HPT domain"/>
    <property type="match status" value="1"/>
</dbReference>
<feature type="modified residue" description="Phosphohistidine" evidence="18">
    <location>
        <position position="1508"/>
    </location>
</feature>
<dbReference type="eggNOG" id="COG0642">
    <property type="taxonomic scope" value="Bacteria"/>
</dbReference>
<dbReference type="eggNOG" id="COG3829">
    <property type="taxonomic scope" value="Bacteria"/>
</dbReference>
<comment type="function">
    <text evidence="14">Member of the two-component regulatory system BvgS/BvgA. Phosphorylates BvgA via a four-step phosphorelay in response to environmental signals.</text>
</comment>
<dbReference type="InterPro" id="IPR013767">
    <property type="entry name" value="PAS_fold"/>
</dbReference>
<dbReference type="InterPro" id="IPR036890">
    <property type="entry name" value="HATPase_C_sf"/>
</dbReference>
<dbReference type="SMART" id="SM00091">
    <property type="entry name" value="PAS"/>
    <property type="match status" value="5"/>
</dbReference>
<feature type="domain" description="PAC" evidence="24">
    <location>
        <begin position="990"/>
        <end position="1043"/>
    </location>
</feature>
<comment type="subcellular location">
    <subcellularLocation>
        <location evidence="2">Cell membrane</location>
        <topology evidence="2">Multi-pass membrane protein</topology>
    </subcellularLocation>
</comment>
<dbReference type="SMART" id="SM00388">
    <property type="entry name" value="HisKA"/>
    <property type="match status" value="1"/>
</dbReference>
<dbReference type="Pfam" id="PF00989">
    <property type="entry name" value="PAS"/>
    <property type="match status" value="1"/>
</dbReference>
<dbReference type="SUPFAM" id="SSF55785">
    <property type="entry name" value="PYP-like sensor domain (PAS domain)"/>
    <property type="match status" value="5"/>
</dbReference>
<dbReference type="Gene3D" id="2.10.70.100">
    <property type="match status" value="1"/>
</dbReference>
<keyword evidence="28" id="KW-1185">Reference proteome</keyword>
<evidence type="ECO:0000256" key="10">
    <source>
        <dbReference type="ARBA" id="ARBA00022840"/>
    </source>
</evidence>
<feature type="domain" description="PAS" evidence="23">
    <location>
        <begin position="659"/>
        <end position="730"/>
    </location>
</feature>
<evidence type="ECO:0000256" key="20">
    <source>
        <dbReference type="SAM" id="Phobius"/>
    </source>
</evidence>
<dbReference type="InterPro" id="IPR013656">
    <property type="entry name" value="PAS_4"/>
</dbReference>
<feature type="transmembrane region" description="Helical" evidence="20">
    <location>
        <begin position="318"/>
        <end position="338"/>
    </location>
</feature>
<dbReference type="SUPFAM" id="SSF55874">
    <property type="entry name" value="ATPase domain of HSP90 chaperone/DNA topoisomerase II/histidine kinase"/>
    <property type="match status" value="1"/>
</dbReference>
<dbReference type="CDD" id="cd00130">
    <property type="entry name" value="PAS"/>
    <property type="match status" value="5"/>
</dbReference>
<evidence type="ECO:0000256" key="8">
    <source>
        <dbReference type="ARBA" id="ARBA00022741"/>
    </source>
</evidence>
<evidence type="ECO:0000256" key="9">
    <source>
        <dbReference type="ARBA" id="ARBA00022777"/>
    </source>
</evidence>
<dbReference type="Pfam" id="PF00672">
    <property type="entry name" value="HAMP"/>
    <property type="match status" value="1"/>
</dbReference>
<dbReference type="STRING" id="1163617.SCD_n00221"/>
<dbReference type="EMBL" id="AP013066">
    <property type="protein sequence ID" value="BAN34070.1"/>
    <property type="molecule type" value="Genomic_DNA"/>
</dbReference>
<dbReference type="EC" id="2.7.13.3" evidence="3"/>
<dbReference type="SUPFAM" id="SSF158472">
    <property type="entry name" value="HAMP domain-like"/>
    <property type="match status" value="1"/>
</dbReference>
<dbReference type="GO" id="GO:0005524">
    <property type="term" value="F:ATP binding"/>
    <property type="evidence" value="ECO:0007669"/>
    <property type="project" value="UniProtKB-KW"/>
</dbReference>
<dbReference type="Pfam" id="PF01627">
    <property type="entry name" value="Hpt"/>
    <property type="match status" value="1"/>
</dbReference>
<sequence length="1650" mass="182402">MNYTSITQRFVVWFLAISLLPILLIGYSLFQTFEKEMQQTTSRQIAAIADKKADQIDSYLSELARDALIKTQGNTTRRAMGEFVEVFARDGVESAAYRRLDASYRGYFKRFLNTTGYYDLLLISPQGTVVYSQKHEADFATNLYTDPYRDSGLAKVTRNALSTLESGISEFSVYAPSGNAIAAFVAVPITIEGKLVGVLALQIDKTHVFQVLLDKTGLGNSGETVVARLEDEHTALAVTPLKSDPDASMRHKIPLDGQDRVEPMIRALNGERGSGFELDYMARPVVAAWRYLPRMGWGMVVKMDAAEALAPVYRVRNFSLTVIGLALFAALLGALLLGRRVVAPLKDLSDSAKDIAAGKLDQRVPVVGRDELGYLATSFNIMAERLQASYAELEGKIEQRTAELTQSLANLRIKDAAIESSINAITIVDLDGIISYVNRAFVDLWRLQGPGDALGRSSLEFWDKPEQAQIVMELLRQQGHWQGELRARLNDGALADLQLSAHRVMDEAGQPVCMMGSFVDITARKQAALQTLATRNQLEATIDAIPDLLFELGLDGTYHDIRAQRHDLLAAPADELLGKKVLDVLPPEAADIVMQALQEAHKNGRSHGQQFELTLPGGNSWFELSVSRKNTAPGQEPRFIVLSRDITARKQMEQELRHERDFAAGLVNTAPVIVLLLDAQGIIEYVNPYFEQLTGYRLDEISGKDWFRTFLPARDQDNSRILFQNAVHDEPTRGNTSPIVTRSGEKLEIEWYDQAMKDAQGKVISVLATGQDVTARRSMELALHISAERLNEAQHIAQLGSWELDLQKGELIWSDEIFRLFEIDKSQFGATYEAFLEAIHPDDRERVNQAYSYSLETRTPYEISHRLRMRDGRIKWVHERCESEFDEEGKPLRSIGTVQDVTRQKLAEDSLRVSEERLRLTLAASSQGLYDLNVQTGEAIVNTEYALMLGYEPAEFHETHAAWIERLHPDDHDLVAAAYLDYIAGKIPEYHVEFRQRTRSGEWKWLLSIGKLVEWDAQGQPLRMLGVHFDITDRKRNEAAQIEARQAAEAANRAKSEFLANMSHEIRTPMNAILGLTQLVLDTELTHHQQDFLKKTHASARSLLGILNDILDFSKIEAGHMSIEQVPFHLQESLEQVADLFSARIEEKKLELILEIAPDVPAEILGDPLRLSQVLTNLVSNAIKFTERGEIHIKVEVAEHTPATQQLRFSVRDTGIGLSSGQAERLFQAFTQADSSTTRKYGGTGLGLAICKQLVELMGGEISVSSVEGQGSAFIFTIQAGVAPSHNTVQPLSLAGAPADTVASPQGLQGVRVLLVEDNAINRLMAAEFLERRGVSLTLAEHGGEAVERVKTETFDAVLMDLHMPIMDGLEAARLIRELPQGKSLPIIAMTAAVLQEDRDQCAAVGMVDFIAKPIDPEDMIRVLLKWVTTGSQPSRESAESVIESGSGALPASLPGFNLEMALHRLDGNRNLLARLLLGFAGEQSEVLAQLDTLVQAGDNAQAAVLLHTLKGVAGNLGAVVLAKAAGQLEDDLKSESAPATRQDFVDALTAALDAINTHIAPALSATAEHAIDREMLTQMLDRLAPYLQEQELIPVELAESLHNLARSNWPDKALARLMQQVDHFDHDGALASVVQLAAIYGVTLGNKDV</sequence>
<dbReference type="CDD" id="cd00082">
    <property type="entry name" value="HisKA"/>
    <property type="match status" value="1"/>
</dbReference>
<evidence type="ECO:0000259" key="24">
    <source>
        <dbReference type="PROSITE" id="PS50113"/>
    </source>
</evidence>
<dbReference type="PRINTS" id="PR00344">
    <property type="entry name" value="BCTRLSENSOR"/>
</dbReference>
<dbReference type="InterPro" id="IPR013655">
    <property type="entry name" value="PAS_fold_3"/>
</dbReference>
<dbReference type="FunFam" id="3.30.450.20:FF:000088">
    <property type="entry name" value="Sensory transduction histidine kinase"/>
    <property type="match status" value="1"/>
</dbReference>
<evidence type="ECO:0000256" key="1">
    <source>
        <dbReference type="ARBA" id="ARBA00000085"/>
    </source>
</evidence>
<dbReference type="SUPFAM" id="SSF47226">
    <property type="entry name" value="Histidine-containing phosphotransfer domain, HPT domain"/>
    <property type="match status" value="1"/>
</dbReference>
<dbReference type="Gene3D" id="3.30.565.10">
    <property type="entry name" value="Histidine kinase-like ATPase, C-terminal domain"/>
    <property type="match status" value="1"/>
</dbReference>
<dbReference type="InterPro" id="IPR001789">
    <property type="entry name" value="Sig_transdc_resp-reg_receiver"/>
</dbReference>
<keyword evidence="4" id="KW-1003">Cell membrane</keyword>
<dbReference type="GO" id="GO:0000155">
    <property type="term" value="F:phosphorelay sensor kinase activity"/>
    <property type="evidence" value="ECO:0007669"/>
    <property type="project" value="InterPro"/>
</dbReference>
<dbReference type="InterPro" id="IPR011006">
    <property type="entry name" value="CheY-like_superfamily"/>
</dbReference>
<dbReference type="Pfam" id="PF08447">
    <property type="entry name" value="PAS_3"/>
    <property type="match status" value="2"/>
</dbReference>
<keyword evidence="11 20" id="KW-1133">Transmembrane helix</keyword>
<dbReference type="SMART" id="SM00448">
    <property type="entry name" value="REC"/>
    <property type="match status" value="1"/>
</dbReference>
<dbReference type="PROSITE" id="PS50109">
    <property type="entry name" value="HIS_KIN"/>
    <property type="match status" value="1"/>
</dbReference>
<keyword evidence="7 20" id="KW-0812">Transmembrane</keyword>
<dbReference type="PROSITE" id="PS50113">
    <property type="entry name" value="PAC"/>
    <property type="match status" value="5"/>
</dbReference>
<dbReference type="InterPro" id="IPR003594">
    <property type="entry name" value="HATPase_dom"/>
</dbReference>
<keyword evidence="12" id="KW-0902">Two-component regulatory system</keyword>
<feature type="domain" description="PAC" evidence="24">
    <location>
        <begin position="861"/>
        <end position="913"/>
    </location>
</feature>
<dbReference type="eggNOG" id="COG3850">
    <property type="taxonomic scope" value="Bacteria"/>
</dbReference>
<dbReference type="Pfam" id="PF02518">
    <property type="entry name" value="HATPase_c"/>
    <property type="match status" value="1"/>
</dbReference>
<dbReference type="SMART" id="SM00086">
    <property type="entry name" value="PAC"/>
    <property type="match status" value="4"/>
</dbReference>
<dbReference type="Pfam" id="PF00512">
    <property type="entry name" value="HisKA"/>
    <property type="match status" value="1"/>
</dbReference>
<feature type="domain" description="PAC" evidence="24">
    <location>
        <begin position="605"/>
        <end position="658"/>
    </location>
</feature>
<dbReference type="Proteomes" id="UP000015559">
    <property type="component" value="Chromosome"/>
</dbReference>
<dbReference type="Pfam" id="PF08448">
    <property type="entry name" value="PAS_4"/>
    <property type="match status" value="2"/>
</dbReference>
<feature type="domain" description="PAC" evidence="24">
    <location>
        <begin position="733"/>
        <end position="785"/>
    </location>
</feature>
<dbReference type="FunFam" id="3.30.565.10:FF:000010">
    <property type="entry name" value="Sensor histidine kinase RcsC"/>
    <property type="match status" value="1"/>
</dbReference>
<evidence type="ECO:0000256" key="15">
    <source>
        <dbReference type="ARBA" id="ARBA00064003"/>
    </source>
</evidence>
<comment type="subunit">
    <text evidence="15">At low DSF concentrations, interacts with RpfF.</text>
</comment>
<evidence type="ECO:0000256" key="19">
    <source>
        <dbReference type="PROSITE-ProRule" id="PRU00169"/>
    </source>
</evidence>
<dbReference type="InterPro" id="IPR000700">
    <property type="entry name" value="PAS-assoc_C"/>
</dbReference>
<dbReference type="InterPro" id="IPR000014">
    <property type="entry name" value="PAS"/>
</dbReference>
<keyword evidence="5 19" id="KW-0597">Phosphoprotein</keyword>
<dbReference type="SUPFAM" id="SSF52172">
    <property type="entry name" value="CheY-like"/>
    <property type="match status" value="1"/>
</dbReference>
<dbReference type="CDD" id="cd16922">
    <property type="entry name" value="HATPase_EvgS-ArcB-TorS-like"/>
    <property type="match status" value="1"/>
</dbReference>
<dbReference type="InterPro" id="IPR003661">
    <property type="entry name" value="HisK_dim/P_dom"/>
</dbReference>
<reference evidence="27 28" key="1">
    <citation type="journal article" date="2012" name="Appl. Environ. Microbiol.">
        <title>Draft genome sequence of a psychrotolerant sulfur-oxidizing bacterium, Sulfuricella denitrificans skB26, and proteomic insights into cold adaptation.</title>
        <authorList>
            <person name="Watanabe T."/>
            <person name="Kojima H."/>
            <person name="Fukui M."/>
        </authorList>
    </citation>
    <scope>NUCLEOTIDE SEQUENCE [LARGE SCALE GENOMIC DNA]</scope>
    <source>
        <strain evidence="28">skB26</strain>
    </source>
</reference>
<evidence type="ECO:0000256" key="5">
    <source>
        <dbReference type="ARBA" id="ARBA00022553"/>
    </source>
</evidence>
<evidence type="ECO:0000256" key="4">
    <source>
        <dbReference type="ARBA" id="ARBA00022475"/>
    </source>
</evidence>
<dbReference type="PROSITE" id="PS50885">
    <property type="entry name" value="HAMP"/>
    <property type="match status" value="1"/>
</dbReference>
<keyword evidence="10" id="KW-0067">ATP-binding</keyword>
<evidence type="ECO:0000256" key="6">
    <source>
        <dbReference type="ARBA" id="ARBA00022679"/>
    </source>
</evidence>
<keyword evidence="13 20" id="KW-0472">Membrane</keyword>